<dbReference type="PANTHER" id="PTHR47326">
    <property type="entry name" value="TRANSPOSABLE ELEMENT TC3 TRANSPOSASE-LIKE PROTEIN"/>
    <property type="match status" value="1"/>
</dbReference>
<proteinExistence type="predicted"/>
<reference evidence="1 2" key="1">
    <citation type="journal article" date="2021" name="BMC Biol.">
        <title>Horizontally acquired antibacterial genes associated with adaptive radiation of ladybird beetles.</title>
        <authorList>
            <person name="Li H.S."/>
            <person name="Tang X.F."/>
            <person name="Huang Y.H."/>
            <person name="Xu Z.Y."/>
            <person name="Chen M.L."/>
            <person name="Du X.Y."/>
            <person name="Qiu B.Y."/>
            <person name="Chen P.T."/>
            <person name="Zhang W."/>
            <person name="Slipinski A."/>
            <person name="Escalona H.E."/>
            <person name="Waterhouse R.M."/>
            <person name="Zwick A."/>
            <person name="Pang H."/>
        </authorList>
    </citation>
    <scope>NUCLEOTIDE SEQUENCE [LARGE SCALE GENOMIC DNA]</scope>
    <source>
        <strain evidence="1">SYSU2018</strain>
    </source>
</reference>
<dbReference type="PANTHER" id="PTHR47326:SF1">
    <property type="entry name" value="HTH PSQ-TYPE DOMAIN-CONTAINING PROTEIN"/>
    <property type="match status" value="1"/>
</dbReference>
<dbReference type="Proteomes" id="UP001516400">
    <property type="component" value="Unassembled WGS sequence"/>
</dbReference>
<gene>
    <name evidence="1" type="ORF">HHI36_008121</name>
</gene>
<sequence>MESVISIENGCRQYPYPGIPSLKVFSSVVIYARQQMIDNIIEAVEICPRISACHSARNVGMSKSSVRRTLKKEYFFSYNFQKLQSLEPGIIFSRCESCRCVVDHRRDSARVLFTDYAQFTRDGVIPKLLCLGMQEPLPYQHVNVRQNVSRFSIECAPNFTDQHQYQDQGHDFPSRWYPTALSQ</sequence>
<accession>A0ABD2MRP8</accession>
<organism evidence="1 2">
    <name type="scientific">Cryptolaemus montrouzieri</name>
    <dbReference type="NCBI Taxonomy" id="559131"/>
    <lineage>
        <taxon>Eukaryota</taxon>
        <taxon>Metazoa</taxon>
        <taxon>Ecdysozoa</taxon>
        <taxon>Arthropoda</taxon>
        <taxon>Hexapoda</taxon>
        <taxon>Insecta</taxon>
        <taxon>Pterygota</taxon>
        <taxon>Neoptera</taxon>
        <taxon>Endopterygota</taxon>
        <taxon>Coleoptera</taxon>
        <taxon>Polyphaga</taxon>
        <taxon>Cucujiformia</taxon>
        <taxon>Coccinelloidea</taxon>
        <taxon>Coccinellidae</taxon>
        <taxon>Scymninae</taxon>
        <taxon>Scymnini</taxon>
        <taxon>Cryptolaemus</taxon>
    </lineage>
</organism>
<protein>
    <recommendedName>
        <fullName evidence="3">Transposase</fullName>
    </recommendedName>
</protein>
<evidence type="ECO:0000313" key="1">
    <source>
        <dbReference type="EMBL" id="KAL3269038.1"/>
    </source>
</evidence>
<evidence type="ECO:0008006" key="3">
    <source>
        <dbReference type="Google" id="ProtNLM"/>
    </source>
</evidence>
<comment type="caution">
    <text evidence="1">The sequence shown here is derived from an EMBL/GenBank/DDBJ whole genome shotgun (WGS) entry which is preliminary data.</text>
</comment>
<dbReference type="EMBL" id="JABFTP020000021">
    <property type="protein sequence ID" value="KAL3269038.1"/>
    <property type="molecule type" value="Genomic_DNA"/>
</dbReference>
<evidence type="ECO:0000313" key="2">
    <source>
        <dbReference type="Proteomes" id="UP001516400"/>
    </source>
</evidence>
<name>A0ABD2MRP8_9CUCU</name>
<keyword evidence="2" id="KW-1185">Reference proteome</keyword>
<dbReference type="AlphaFoldDB" id="A0ABD2MRP8"/>